<sequence length="134" mass="14209">MQYLKDTLGGLSRSLTDSALHNFQGRHRWWKLALFAGLFVLPGGSLGVALLAWAEHRRGTKRAMKGSAAHADASQSVLPKESFAIEAGNVVAVAANSGTACLSTGGASCRASAGKPACKRQHQRQQTQPTEPRL</sequence>
<organism evidence="3 4">
    <name type="scientific">Paraburkholderia podalyriae</name>
    <dbReference type="NCBI Taxonomy" id="1938811"/>
    <lineage>
        <taxon>Bacteria</taxon>
        <taxon>Pseudomonadati</taxon>
        <taxon>Pseudomonadota</taxon>
        <taxon>Betaproteobacteria</taxon>
        <taxon>Burkholderiales</taxon>
        <taxon>Burkholderiaceae</taxon>
        <taxon>Paraburkholderia</taxon>
    </lineage>
</organism>
<proteinExistence type="predicted"/>
<accession>A0ABR7PG19</accession>
<dbReference type="EMBL" id="VZQQ01000001">
    <property type="protein sequence ID" value="MBC8745256.1"/>
    <property type="molecule type" value="Genomic_DNA"/>
</dbReference>
<dbReference type="RefSeq" id="WP_187632417.1">
    <property type="nucleotide sequence ID" value="NZ_VZQQ01000001.1"/>
</dbReference>
<name>A0ABR7PG19_9BURK</name>
<feature type="transmembrane region" description="Helical" evidence="2">
    <location>
        <begin position="32"/>
        <end position="54"/>
    </location>
</feature>
<keyword evidence="2" id="KW-1133">Transmembrane helix</keyword>
<gene>
    <name evidence="3" type="ORF">F6X42_01015</name>
</gene>
<feature type="region of interest" description="Disordered" evidence="1">
    <location>
        <begin position="112"/>
        <end position="134"/>
    </location>
</feature>
<evidence type="ECO:0000313" key="3">
    <source>
        <dbReference type="EMBL" id="MBC8745256.1"/>
    </source>
</evidence>
<evidence type="ECO:0000313" key="4">
    <source>
        <dbReference type="Proteomes" id="UP000736373"/>
    </source>
</evidence>
<protein>
    <submittedName>
        <fullName evidence="3">Uncharacterized protein</fullName>
    </submittedName>
</protein>
<evidence type="ECO:0000256" key="2">
    <source>
        <dbReference type="SAM" id="Phobius"/>
    </source>
</evidence>
<keyword evidence="2" id="KW-0812">Transmembrane</keyword>
<reference evidence="3 4" key="1">
    <citation type="submission" date="2019-09" db="EMBL/GenBank/DDBJ databases">
        <title>Paraburkholderia podalyriae sp. nov., A South African Podalyria-associated rhizobium.</title>
        <authorList>
            <person name="Mavima L."/>
            <person name="Beukes C.W."/>
            <person name="Palmer M."/>
            <person name="De Meyer S.E."/>
            <person name="James E.K."/>
            <person name="Maluk M."/>
            <person name="Avontuur J.R."/>
            <person name="Chan W.Y."/>
            <person name="Venter S.N."/>
            <person name="Steenkamp E.T."/>
        </authorList>
    </citation>
    <scope>NUCLEOTIDE SEQUENCE [LARGE SCALE GENOMIC DNA]</scope>
    <source>
        <strain evidence="3 4">WC7.3b</strain>
    </source>
</reference>
<dbReference type="Proteomes" id="UP000736373">
    <property type="component" value="Unassembled WGS sequence"/>
</dbReference>
<evidence type="ECO:0000256" key="1">
    <source>
        <dbReference type="SAM" id="MobiDB-lite"/>
    </source>
</evidence>
<keyword evidence="4" id="KW-1185">Reference proteome</keyword>
<feature type="compositionally biased region" description="Polar residues" evidence="1">
    <location>
        <begin position="124"/>
        <end position="134"/>
    </location>
</feature>
<keyword evidence="2" id="KW-0472">Membrane</keyword>
<comment type="caution">
    <text evidence="3">The sequence shown here is derived from an EMBL/GenBank/DDBJ whole genome shotgun (WGS) entry which is preliminary data.</text>
</comment>